<gene>
    <name evidence="2" type="ORF">GTO96_0014510</name>
</gene>
<dbReference type="InterPro" id="IPR012337">
    <property type="entry name" value="RNaseH-like_sf"/>
</dbReference>
<dbReference type="SUPFAM" id="SSF53098">
    <property type="entry name" value="Ribonuclease H-like"/>
    <property type="match status" value="1"/>
</dbReference>
<dbReference type="PANTHER" id="PTHR45913:SF21">
    <property type="entry name" value="DUF4371 DOMAIN-CONTAINING PROTEIN"/>
    <property type="match status" value="1"/>
</dbReference>
<dbReference type="InterPro" id="IPR008906">
    <property type="entry name" value="HATC_C_dom"/>
</dbReference>
<dbReference type="Proteomes" id="UP000886611">
    <property type="component" value="Unassembled WGS sequence"/>
</dbReference>
<dbReference type="Pfam" id="PF05699">
    <property type="entry name" value="Dimer_Tnp_hAT"/>
    <property type="match status" value="1"/>
</dbReference>
<protein>
    <submittedName>
        <fullName evidence="2">GTD2B protein</fullName>
    </submittedName>
</protein>
<keyword evidence="3" id="KW-1185">Reference proteome</keyword>
<dbReference type="EMBL" id="JAATIS010000485">
    <property type="protein sequence ID" value="KAG2467666.1"/>
    <property type="molecule type" value="Genomic_DNA"/>
</dbReference>
<evidence type="ECO:0000313" key="2">
    <source>
        <dbReference type="EMBL" id="KAG2467666.1"/>
    </source>
</evidence>
<feature type="non-terminal residue" evidence="2">
    <location>
        <position position="429"/>
    </location>
</feature>
<name>A0A8X8BTQ7_POLSE</name>
<organism evidence="2 3">
    <name type="scientific">Polypterus senegalus</name>
    <name type="common">Senegal bichir</name>
    <dbReference type="NCBI Taxonomy" id="55291"/>
    <lineage>
        <taxon>Eukaryota</taxon>
        <taxon>Metazoa</taxon>
        <taxon>Chordata</taxon>
        <taxon>Craniata</taxon>
        <taxon>Vertebrata</taxon>
        <taxon>Euteleostomi</taxon>
        <taxon>Actinopterygii</taxon>
        <taxon>Polypteriformes</taxon>
        <taxon>Polypteridae</taxon>
        <taxon>Polypterus</taxon>
    </lineage>
</organism>
<sequence length="429" mass="49024">MGNSLKGASWTLLSVFILVKKLTTRRSLSRDTVQRRQFDIAQQLKLSMLAKVNEEESLFALAVDESKDIKDSAQLLIFVRSLSPTFELCEDLLSMETLTTHTRGEDIFLAVKKACIQSSVDLKNLRGICTDGAPAMTANALNHRQFLEILHTSESFAEEIPYHTDVRWLSQGETSRRVLLLRKEIVEFYSMKNKDCPLLNNDFLTSLVFLVDLLMHVNYLNQNLQGKATTVCLMHRKIKDFCDKCRLLKSHLQQGNFYHFPQLTALIDSKEVKPDQIPTVRFSGTLDGLLQEFANRFQDFKKISATIRLVASPHLVETESAPLHLQMELVELKNNEQLVKKFTEESDLLDTWKSAVEYPQLRELARNILVLFGSTYLCEAAFSRMKYLKNKYRTRLVDSNLESGIRLMVSSESPDFASLSANMQEQGSH</sequence>
<feature type="non-terminal residue" evidence="2">
    <location>
        <position position="1"/>
    </location>
</feature>
<comment type="caution">
    <text evidence="2">The sequence shown here is derived from an EMBL/GenBank/DDBJ whole genome shotgun (WGS) entry which is preliminary data.</text>
</comment>
<feature type="domain" description="HAT C-terminal dimerisation" evidence="1">
    <location>
        <begin position="337"/>
        <end position="402"/>
    </location>
</feature>
<evidence type="ECO:0000313" key="3">
    <source>
        <dbReference type="Proteomes" id="UP000886611"/>
    </source>
</evidence>
<proteinExistence type="predicted"/>
<dbReference type="AlphaFoldDB" id="A0A8X8BTQ7"/>
<dbReference type="PANTHER" id="PTHR45913">
    <property type="entry name" value="EPM2A-INTERACTING PROTEIN 1"/>
    <property type="match status" value="1"/>
</dbReference>
<dbReference type="GO" id="GO:0046983">
    <property type="term" value="F:protein dimerization activity"/>
    <property type="evidence" value="ECO:0007669"/>
    <property type="project" value="InterPro"/>
</dbReference>
<evidence type="ECO:0000259" key="1">
    <source>
        <dbReference type="Pfam" id="PF05699"/>
    </source>
</evidence>
<accession>A0A8X8BTQ7</accession>
<reference evidence="2 3" key="1">
    <citation type="journal article" date="2021" name="Cell">
        <title>Tracing the genetic footprints of vertebrate landing in non-teleost ray-finned fishes.</title>
        <authorList>
            <person name="Bi X."/>
            <person name="Wang K."/>
            <person name="Yang L."/>
            <person name="Pan H."/>
            <person name="Jiang H."/>
            <person name="Wei Q."/>
            <person name="Fang M."/>
            <person name="Yu H."/>
            <person name="Zhu C."/>
            <person name="Cai Y."/>
            <person name="He Y."/>
            <person name="Gan X."/>
            <person name="Zeng H."/>
            <person name="Yu D."/>
            <person name="Zhu Y."/>
            <person name="Jiang H."/>
            <person name="Qiu Q."/>
            <person name="Yang H."/>
            <person name="Zhang Y.E."/>
            <person name="Wang W."/>
            <person name="Zhu M."/>
            <person name="He S."/>
            <person name="Zhang G."/>
        </authorList>
    </citation>
    <scope>NUCLEOTIDE SEQUENCE [LARGE SCALE GENOMIC DNA]</scope>
    <source>
        <strain evidence="2">Bchr_013</strain>
    </source>
</reference>